<dbReference type="Gene3D" id="3.60.10.10">
    <property type="entry name" value="Endonuclease/exonuclease/phosphatase"/>
    <property type="match status" value="1"/>
</dbReference>
<dbReference type="EMBL" id="BGPR01012457">
    <property type="protein sequence ID" value="GBN56151.1"/>
    <property type="molecule type" value="Genomic_DNA"/>
</dbReference>
<reference evidence="2 3" key="1">
    <citation type="journal article" date="2019" name="Sci. Rep.">
        <title>Orb-weaving spider Araneus ventricosus genome elucidates the spidroin gene catalogue.</title>
        <authorList>
            <person name="Kono N."/>
            <person name="Nakamura H."/>
            <person name="Ohtoshi R."/>
            <person name="Moran D.A.P."/>
            <person name="Shinohara A."/>
            <person name="Yoshida Y."/>
            <person name="Fujiwara M."/>
            <person name="Mori M."/>
            <person name="Tomita M."/>
            <person name="Arakawa K."/>
        </authorList>
    </citation>
    <scope>NUCLEOTIDE SEQUENCE [LARGE SCALE GENOMIC DNA]</scope>
</reference>
<dbReference type="AlphaFoldDB" id="A0A4Y2PY28"/>
<dbReference type="Proteomes" id="UP000499080">
    <property type="component" value="Unassembled WGS sequence"/>
</dbReference>
<accession>A0A4Y2PY28</accession>
<evidence type="ECO:0000313" key="2">
    <source>
        <dbReference type="EMBL" id="GBN56151.1"/>
    </source>
</evidence>
<feature type="domain" description="Endonuclease/exonuclease/phosphatase" evidence="1">
    <location>
        <begin position="12"/>
        <end position="79"/>
    </location>
</feature>
<dbReference type="InterPro" id="IPR005135">
    <property type="entry name" value="Endo/exonuclease/phosphatase"/>
</dbReference>
<dbReference type="Pfam" id="PF14529">
    <property type="entry name" value="Exo_endo_phos_2"/>
    <property type="match status" value="1"/>
</dbReference>
<sequence length="99" mass="11401">MRTDNDGVIETKTQEESNFRSLLQKKHIFLLNSSDSLPTFEHNNRQCWPDLTMVSSHSLAAVCEWDVLEEETNSDHKFVKICINSNISSLSFARFKTAH</sequence>
<evidence type="ECO:0000259" key="1">
    <source>
        <dbReference type="Pfam" id="PF14529"/>
    </source>
</evidence>
<dbReference type="SUPFAM" id="SSF56219">
    <property type="entry name" value="DNase I-like"/>
    <property type="match status" value="1"/>
</dbReference>
<evidence type="ECO:0000313" key="3">
    <source>
        <dbReference type="Proteomes" id="UP000499080"/>
    </source>
</evidence>
<gene>
    <name evidence="2" type="ORF">AVEN_215302_1</name>
</gene>
<dbReference type="InterPro" id="IPR036691">
    <property type="entry name" value="Endo/exonu/phosph_ase_sf"/>
</dbReference>
<proteinExistence type="predicted"/>
<keyword evidence="3" id="KW-1185">Reference proteome</keyword>
<comment type="caution">
    <text evidence="2">The sequence shown here is derived from an EMBL/GenBank/DDBJ whole genome shotgun (WGS) entry which is preliminary data.</text>
</comment>
<organism evidence="2 3">
    <name type="scientific">Araneus ventricosus</name>
    <name type="common">Orbweaver spider</name>
    <name type="synonym">Epeira ventricosa</name>
    <dbReference type="NCBI Taxonomy" id="182803"/>
    <lineage>
        <taxon>Eukaryota</taxon>
        <taxon>Metazoa</taxon>
        <taxon>Ecdysozoa</taxon>
        <taxon>Arthropoda</taxon>
        <taxon>Chelicerata</taxon>
        <taxon>Arachnida</taxon>
        <taxon>Araneae</taxon>
        <taxon>Araneomorphae</taxon>
        <taxon>Entelegynae</taxon>
        <taxon>Araneoidea</taxon>
        <taxon>Araneidae</taxon>
        <taxon>Araneus</taxon>
    </lineage>
</organism>
<dbReference type="GO" id="GO:0003824">
    <property type="term" value="F:catalytic activity"/>
    <property type="evidence" value="ECO:0007669"/>
    <property type="project" value="InterPro"/>
</dbReference>
<dbReference type="OrthoDB" id="6437038at2759"/>
<protein>
    <recommendedName>
        <fullName evidence="1">Endonuclease/exonuclease/phosphatase domain-containing protein</fullName>
    </recommendedName>
</protein>
<name>A0A4Y2PY28_ARAVE</name>